<reference evidence="1" key="3">
    <citation type="submission" date="2025-09" db="UniProtKB">
        <authorList>
            <consortium name="Ensembl"/>
        </authorList>
    </citation>
    <scope>IDENTIFICATION</scope>
</reference>
<protein>
    <submittedName>
        <fullName evidence="1">Uncharacterized protein</fullName>
    </submittedName>
</protein>
<reference evidence="1 2" key="1">
    <citation type="submission" date="2022-01" db="EMBL/GenBank/DDBJ databases">
        <title>A chromosome-scale genome assembly of the false clownfish, Amphiprion ocellaris.</title>
        <authorList>
            <person name="Ryu T."/>
        </authorList>
    </citation>
    <scope>NUCLEOTIDE SEQUENCE [LARGE SCALE GENOMIC DNA]</scope>
</reference>
<dbReference type="GeneTree" id="ENSGT00940000180355"/>
<proteinExistence type="predicted"/>
<evidence type="ECO:0000313" key="2">
    <source>
        <dbReference type="Proteomes" id="UP001501940"/>
    </source>
</evidence>
<dbReference type="Ensembl" id="ENSAOCT00000039008.1">
    <property type="protein sequence ID" value="ENSAOCP00000072123.1"/>
    <property type="gene ID" value="ENSAOCG00000030306.1"/>
</dbReference>
<organism evidence="1 2">
    <name type="scientific">Amphiprion ocellaris</name>
    <name type="common">Clown anemonefish</name>
    <dbReference type="NCBI Taxonomy" id="80972"/>
    <lineage>
        <taxon>Eukaryota</taxon>
        <taxon>Metazoa</taxon>
        <taxon>Chordata</taxon>
        <taxon>Craniata</taxon>
        <taxon>Vertebrata</taxon>
        <taxon>Euteleostomi</taxon>
        <taxon>Actinopterygii</taxon>
        <taxon>Neopterygii</taxon>
        <taxon>Teleostei</taxon>
        <taxon>Neoteleostei</taxon>
        <taxon>Acanthomorphata</taxon>
        <taxon>Ovalentaria</taxon>
        <taxon>Pomacentridae</taxon>
        <taxon>Amphiprion</taxon>
    </lineage>
</organism>
<keyword evidence="2" id="KW-1185">Reference proteome</keyword>
<sequence length="51" mass="5657">MQSQVRQNYHSDCTAAIDQMVNMEMVDPDTTGHSHRSHVCPLTAILGSTQN</sequence>
<dbReference type="AlphaFoldDB" id="A0AAQ6A199"/>
<accession>A0AAQ6A199</accession>
<dbReference type="Proteomes" id="UP001501940">
    <property type="component" value="Chromosome 7"/>
</dbReference>
<evidence type="ECO:0000313" key="1">
    <source>
        <dbReference type="Ensembl" id="ENSAOCP00000072123.1"/>
    </source>
</evidence>
<reference evidence="1" key="2">
    <citation type="submission" date="2025-08" db="UniProtKB">
        <authorList>
            <consortium name="Ensembl"/>
        </authorList>
    </citation>
    <scope>IDENTIFICATION</scope>
</reference>
<name>A0AAQ6A199_AMPOC</name>